<keyword evidence="1 4" id="KW-0378">Hydrolase</keyword>
<sequence length="323" mass="35198">MRLETGRVGSLRRHRPALGRKRGRKPVNRLWACLAVCAVLIASLLTWGSHESVAVGRSESSYSYGAHARQKIDAYWNASRTPQPGVVILHGGYWYEDSGWATWSRFFADKGYAAFSVDYRLNFDAAWPAQRDDAISAIDWIKSNASKFDLDPDRVVVLGSSAGGQIATALATYGSGAERVNGVVALSPVASPYRAWNDGNHDDSTAKERKVRDNATILARCFPDSADTDTSLHASCWDTWKDMVVRNRASGANDAPMYLIHSEGDFIPVQHSLDLEEAEEAAHDMPADGVTVENVANSGAHGGALLDVDGMPQKILTWIAAHN</sequence>
<evidence type="ECO:0000256" key="1">
    <source>
        <dbReference type="ARBA" id="ARBA00022801"/>
    </source>
</evidence>
<comment type="caution">
    <text evidence="4">The sequence shown here is derived from an EMBL/GenBank/DDBJ whole genome shotgun (WGS) entry which is preliminary data.</text>
</comment>
<name>A0A3M8VX25_9ACTN</name>
<feature type="domain" description="BD-FAE-like" evidence="3">
    <location>
        <begin position="75"/>
        <end position="174"/>
    </location>
</feature>
<keyword evidence="2" id="KW-0812">Transmembrane</keyword>
<dbReference type="Gene3D" id="3.40.50.1820">
    <property type="entry name" value="alpha/beta hydrolase"/>
    <property type="match status" value="1"/>
</dbReference>
<accession>A0A3M8VX25</accession>
<dbReference type="AlphaFoldDB" id="A0A3M8VX25"/>
<proteinExistence type="predicted"/>
<dbReference type="InterPro" id="IPR050300">
    <property type="entry name" value="GDXG_lipolytic_enzyme"/>
</dbReference>
<organism evidence="4 5">
    <name type="scientific">Streptomyces botrytidirepellens</name>
    <dbReference type="NCBI Taxonomy" id="2486417"/>
    <lineage>
        <taxon>Bacteria</taxon>
        <taxon>Bacillati</taxon>
        <taxon>Actinomycetota</taxon>
        <taxon>Actinomycetes</taxon>
        <taxon>Kitasatosporales</taxon>
        <taxon>Streptomycetaceae</taxon>
        <taxon>Streptomyces</taxon>
    </lineage>
</organism>
<dbReference type="EMBL" id="RIBZ01000267">
    <property type="protein sequence ID" value="RNG22324.1"/>
    <property type="molecule type" value="Genomic_DNA"/>
</dbReference>
<dbReference type="Proteomes" id="UP000275401">
    <property type="component" value="Unassembled WGS sequence"/>
</dbReference>
<dbReference type="InterPro" id="IPR049492">
    <property type="entry name" value="BD-FAE-like_dom"/>
</dbReference>
<dbReference type="Pfam" id="PF20434">
    <property type="entry name" value="BD-FAE"/>
    <property type="match status" value="1"/>
</dbReference>
<evidence type="ECO:0000313" key="4">
    <source>
        <dbReference type="EMBL" id="RNG22324.1"/>
    </source>
</evidence>
<dbReference type="SUPFAM" id="SSF53474">
    <property type="entry name" value="alpha/beta-Hydrolases"/>
    <property type="match status" value="1"/>
</dbReference>
<protein>
    <submittedName>
        <fullName evidence="4">Alpha/beta hydrolase</fullName>
    </submittedName>
</protein>
<keyword evidence="5" id="KW-1185">Reference proteome</keyword>
<reference evidence="4 5" key="1">
    <citation type="submission" date="2018-11" db="EMBL/GenBank/DDBJ databases">
        <title>The Potential of Streptomyces as Biocontrol Agents against the Tomato grey mould, Botrytis cinerea (Gray mold) Frontiers in Microbiology.</title>
        <authorList>
            <person name="Li D."/>
        </authorList>
    </citation>
    <scope>NUCLEOTIDE SEQUENCE [LARGE SCALE GENOMIC DNA]</scope>
    <source>
        <strain evidence="4 5">NEAU-LD23</strain>
    </source>
</reference>
<evidence type="ECO:0000313" key="5">
    <source>
        <dbReference type="Proteomes" id="UP000275401"/>
    </source>
</evidence>
<dbReference type="PANTHER" id="PTHR48081">
    <property type="entry name" value="AB HYDROLASE SUPERFAMILY PROTEIN C4A8.06C"/>
    <property type="match status" value="1"/>
</dbReference>
<feature type="transmembrane region" description="Helical" evidence="2">
    <location>
        <begin position="30"/>
        <end position="48"/>
    </location>
</feature>
<evidence type="ECO:0000256" key="2">
    <source>
        <dbReference type="SAM" id="Phobius"/>
    </source>
</evidence>
<keyword evidence="2" id="KW-0472">Membrane</keyword>
<gene>
    <name evidence="4" type="ORF">EEJ42_20925</name>
</gene>
<evidence type="ECO:0000259" key="3">
    <source>
        <dbReference type="Pfam" id="PF20434"/>
    </source>
</evidence>
<dbReference type="GO" id="GO:0016787">
    <property type="term" value="F:hydrolase activity"/>
    <property type="evidence" value="ECO:0007669"/>
    <property type="project" value="UniProtKB-KW"/>
</dbReference>
<dbReference type="InterPro" id="IPR029058">
    <property type="entry name" value="AB_hydrolase_fold"/>
</dbReference>
<keyword evidence="2" id="KW-1133">Transmembrane helix</keyword>